<dbReference type="STRING" id="471514.AN477_18390"/>
<keyword evidence="2 9" id="KW-0813">Transport</keyword>
<keyword evidence="8 9" id="KW-0472">Membrane</keyword>
<dbReference type="InterPro" id="IPR001036">
    <property type="entry name" value="Acrflvin-R"/>
</dbReference>
<evidence type="ECO:0000256" key="8">
    <source>
        <dbReference type="ARBA" id="ARBA00023136"/>
    </source>
</evidence>
<dbReference type="Pfam" id="PF21760">
    <property type="entry name" value="SecD_1st"/>
    <property type="match status" value="1"/>
</dbReference>
<dbReference type="InterPro" id="IPR005791">
    <property type="entry name" value="SecD"/>
</dbReference>
<keyword evidence="3 9" id="KW-1003">Cell membrane</keyword>
<evidence type="ECO:0000259" key="12">
    <source>
        <dbReference type="Pfam" id="PF22599"/>
    </source>
</evidence>
<feature type="transmembrane region" description="Helical" evidence="9">
    <location>
        <begin position="284"/>
        <end position="303"/>
    </location>
</feature>
<keyword evidence="6 9" id="KW-1133">Transmembrane helix</keyword>
<dbReference type="RefSeq" id="WP_054970637.1">
    <property type="nucleotide sequence ID" value="NZ_LJCO01000079.1"/>
</dbReference>
<feature type="domain" description="Protein export membrane protein SecD/SecF C-terminal" evidence="10">
    <location>
        <begin position="239"/>
        <end position="406"/>
    </location>
</feature>
<dbReference type="PANTHER" id="PTHR30081:SF1">
    <property type="entry name" value="PROTEIN TRANSLOCASE SUBUNIT SECD"/>
    <property type="match status" value="1"/>
</dbReference>
<comment type="function">
    <text evidence="9">Part of the Sec protein translocase complex. Interacts with the SecYEG preprotein conducting channel. SecDF uses the proton motive force (PMF) to complete protein translocation after the ATP-dependent function of SecA.</text>
</comment>
<accession>A0A0N8PNR7</accession>
<comment type="caution">
    <text evidence="13">The sequence shown here is derived from an EMBL/GenBank/DDBJ whole genome shotgun (WGS) entry which is preliminary data.</text>
</comment>
<feature type="transmembrane region" description="Helical" evidence="9">
    <location>
        <begin position="351"/>
        <end position="373"/>
    </location>
</feature>
<keyword evidence="14" id="KW-1185">Reference proteome</keyword>
<dbReference type="FunFam" id="1.20.1640.10:FF:000004">
    <property type="entry name" value="Protein translocase subunit SecD"/>
    <property type="match status" value="1"/>
</dbReference>
<keyword evidence="4 9" id="KW-0812">Transmembrane</keyword>
<dbReference type="PRINTS" id="PR00702">
    <property type="entry name" value="ACRIFLAVINRP"/>
</dbReference>
<evidence type="ECO:0000313" key="14">
    <source>
        <dbReference type="Proteomes" id="UP000050482"/>
    </source>
</evidence>
<dbReference type="GO" id="GO:0043952">
    <property type="term" value="P:protein transport by the Sec complex"/>
    <property type="evidence" value="ECO:0007669"/>
    <property type="project" value="UniProtKB-UniRule"/>
</dbReference>
<evidence type="ECO:0000256" key="2">
    <source>
        <dbReference type="ARBA" id="ARBA00022448"/>
    </source>
</evidence>
<dbReference type="InterPro" id="IPR048634">
    <property type="entry name" value="SecD_SecF_C"/>
</dbReference>
<feature type="domain" description="Protein translocase subunit SecDF P1" evidence="11">
    <location>
        <begin position="66"/>
        <end position="120"/>
    </location>
</feature>
<dbReference type="NCBIfam" id="TIGR00916">
    <property type="entry name" value="2A0604s01"/>
    <property type="match status" value="1"/>
</dbReference>
<dbReference type="PANTHER" id="PTHR30081">
    <property type="entry name" value="PROTEIN-EXPORT MEMBRANE PROTEIN SEC"/>
    <property type="match status" value="1"/>
</dbReference>
<dbReference type="Gene3D" id="1.20.1640.10">
    <property type="entry name" value="Multidrug efflux transporter AcrB transmembrane domain"/>
    <property type="match status" value="1"/>
</dbReference>
<evidence type="ECO:0000256" key="6">
    <source>
        <dbReference type="ARBA" id="ARBA00022989"/>
    </source>
</evidence>
<evidence type="ECO:0000256" key="5">
    <source>
        <dbReference type="ARBA" id="ARBA00022927"/>
    </source>
</evidence>
<dbReference type="HAMAP" id="MF_01463_B">
    <property type="entry name" value="SecD_B"/>
    <property type="match status" value="1"/>
</dbReference>
<dbReference type="InterPro" id="IPR022813">
    <property type="entry name" value="SecD/SecF_arch_bac"/>
</dbReference>
<dbReference type="AlphaFoldDB" id="A0A0N8PNR7"/>
<comment type="caution">
    <text evidence="9">Lacks conserved residue(s) required for the propagation of feature annotation.</text>
</comment>
<dbReference type="InterPro" id="IPR054384">
    <property type="entry name" value="SecDF_P1_head"/>
</dbReference>
<dbReference type="Gene3D" id="3.30.70.3400">
    <property type="match status" value="1"/>
</dbReference>
<keyword evidence="7 9" id="KW-0811">Translocation</keyword>
<dbReference type="Proteomes" id="UP000050482">
    <property type="component" value="Unassembled WGS sequence"/>
</dbReference>
<comment type="subunit">
    <text evidence="9">Forms a complex with SecF. Part of the essential Sec protein translocation apparatus which comprises SecA, SecYEG and auxiliary proteins SecDF. Other proteins may also be involved.</text>
</comment>
<organism evidence="13 14">
    <name type="scientific">Alicyclobacillus ferrooxydans</name>
    <dbReference type="NCBI Taxonomy" id="471514"/>
    <lineage>
        <taxon>Bacteria</taxon>
        <taxon>Bacillati</taxon>
        <taxon>Bacillota</taxon>
        <taxon>Bacilli</taxon>
        <taxon>Bacillales</taxon>
        <taxon>Alicyclobacillaceae</taxon>
        <taxon>Alicyclobacillus</taxon>
    </lineage>
</organism>
<dbReference type="GO" id="GO:0005886">
    <property type="term" value="C:plasma membrane"/>
    <property type="evidence" value="ECO:0007669"/>
    <property type="project" value="UniProtKB-SubCell"/>
</dbReference>
<feature type="domain" description="SecDF P1 head subdomain" evidence="12">
    <location>
        <begin position="136"/>
        <end position="233"/>
    </location>
</feature>
<sequence>MKKTKRNWGRFFAFLLFVVVILGLTGGTSVRLWKTIPLGLDLKGGMDLLYQIEATPSQPLTKTGIDAALQAVELRVNSLGVSSPQIELEGKDFIRVDLAGNFNQQQYTQVIGTTADLKFYGQATQNKNGTWTPDPKTLLASGKDLKSNSKWAQDPQTGNNVVTLDFKDPALWQSITTKYLQKPVYIFLNGSLLSAPKIDSVMSNGQSEIYGPGLTTPQECITLAHELNAGALPYPLKLVSSMNVGPSLGMSSLKATMIAGLAAIIVIFLFMLSLYRLAGLIADVALVAYLYLVLVTFSGLHVVLTLSGLAALILGVGMAVDANIITYERIKDEVRNGKSLQSSVVAGNKRALRTIIDSNATTFIAGAVMYWFGQGDIRGFAISLMLSIVISLITAVLLSRVMLLLFTKSNVVGRPWWFGIGKGVVQK</sequence>
<reference evidence="13 14" key="1">
    <citation type="submission" date="2015-09" db="EMBL/GenBank/DDBJ databases">
        <title>Draft genome sequence of Alicyclobacillus ferrooxydans DSM 22381.</title>
        <authorList>
            <person name="Hemp J."/>
        </authorList>
    </citation>
    <scope>NUCLEOTIDE SEQUENCE [LARGE SCALE GENOMIC DNA]</scope>
    <source>
        <strain evidence="13 14">TC-34</strain>
    </source>
</reference>
<evidence type="ECO:0000259" key="11">
    <source>
        <dbReference type="Pfam" id="PF21760"/>
    </source>
</evidence>
<name>A0A0N8PNR7_9BACL</name>
<dbReference type="Pfam" id="PF02355">
    <property type="entry name" value="SecD_SecF_C"/>
    <property type="match status" value="1"/>
</dbReference>
<protein>
    <recommendedName>
        <fullName evidence="9">Protein translocase subunit SecD</fullName>
    </recommendedName>
</protein>
<evidence type="ECO:0000256" key="7">
    <source>
        <dbReference type="ARBA" id="ARBA00023010"/>
    </source>
</evidence>
<feature type="transmembrane region" description="Helical" evidence="9">
    <location>
        <begin position="309"/>
        <end position="330"/>
    </location>
</feature>
<feature type="transmembrane region" description="Helical" evidence="9">
    <location>
        <begin position="379"/>
        <end position="406"/>
    </location>
</feature>
<evidence type="ECO:0000256" key="3">
    <source>
        <dbReference type="ARBA" id="ARBA00022475"/>
    </source>
</evidence>
<comment type="similarity">
    <text evidence="9">Belongs to the SecD/SecF family. SecD subfamily.</text>
</comment>
<comment type="subcellular location">
    <subcellularLocation>
        <location evidence="1 9">Cell membrane</location>
        <topology evidence="1 9">Multi-pass membrane protein</topology>
    </subcellularLocation>
</comment>
<evidence type="ECO:0000256" key="1">
    <source>
        <dbReference type="ARBA" id="ARBA00004651"/>
    </source>
</evidence>
<dbReference type="GO" id="GO:0065002">
    <property type="term" value="P:intracellular protein transmembrane transport"/>
    <property type="evidence" value="ECO:0007669"/>
    <property type="project" value="UniProtKB-UniRule"/>
</dbReference>
<dbReference type="GO" id="GO:0015450">
    <property type="term" value="F:protein-transporting ATPase activity"/>
    <property type="evidence" value="ECO:0007669"/>
    <property type="project" value="InterPro"/>
</dbReference>
<evidence type="ECO:0000259" key="10">
    <source>
        <dbReference type="Pfam" id="PF02355"/>
    </source>
</evidence>
<dbReference type="Pfam" id="PF22599">
    <property type="entry name" value="SecDF_P1_head"/>
    <property type="match status" value="1"/>
</dbReference>
<keyword evidence="5 9" id="KW-0653">Protein transport</keyword>
<evidence type="ECO:0000256" key="9">
    <source>
        <dbReference type="HAMAP-Rule" id="MF_01463"/>
    </source>
</evidence>
<dbReference type="PATRIC" id="fig|471514.4.peg.4594"/>
<evidence type="ECO:0000313" key="13">
    <source>
        <dbReference type="EMBL" id="KPV42277.1"/>
    </source>
</evidence>
<dbReference type="InterPro" id="IPR055344">
    <property type="entry name" value="SecD_SecF_C_bact"/>
</dbReference>
<evidence type="ECO:0000256" key="4">
    <source>
        <dbReference type="ARBA" id="ARBA00022692"/>
    </source>
</evidence>
<dbReference type="NCBIfam" id="TIGR01129">
    <property type="entry name" value="secD"/>
    <property type="match status" value="1"/>
</dbReference>
<dbReference type="EMBL" id="LJCO01000079">
    <property type="protein sequence ID" value="KPV42277.1"/>
    <property type="molecule type" value="Genomic_DNA"/>
</dbReference>
<dbReference type="InterPro" id="IPR048631">
    <property type="entry name" value="SecD_1st"/>
</dbReference>
<dbReference type="GO" id="GO:0006605">
    <property type="term" value="P:protein targeting"/>
    <property type="evidence" value="ECO:0007669"/>
    <property type="project" value="UniProtKB-UniRule"/>
</dbReference>
<feature type="transmembrane region" description="Helical" evidence="9">
    <location>
        <begin position="257"/>
        <end position="277"/>
    </location>
</feature>
<dbReference type="Gene3D" id="3.30.1360.200">
    <property type="match status" value="1"/>
</dbReference>
<proteinExistence type="inferred from homology"/>
<gene>
    <name evidence="9" type="primary">secD</name>
    <name evidence="13" type="ORF">AN477_18390</name>
</gene>
<dbReference type="SUPFAM" id="SSF82866">
    <property type="entry name" value="Multidrug efflux transporter AcrB transmembrane domain"/>
    <property type="match status" value="1"/>
</dbReference>